<evidence type="ECO:0000313" key="3">
    <source>
        <dbReference type="Proteomes" id="UP000887159"/>
    </source>
</evidence>
<comment type="caution">
    <text evidence="2">The sequence shown here is derived from an EMBL/GenBank/DDBJ whole genome shotgun (WGS) entry which is preliminary data.</text>
</comment>
<accession>A0A8X6VPB8</accession>
<dbReference type="EMBL" id="BMAU01021328">
    <property type="protein sequence ID" value="GFY14390.1"/>
    <property type="molecule type" value="Genomic_DNA"/>
</dbReference>
<evidence type="ECO:0000256" key="1">
    <source>
        <dbReference type="SAM" id="MobiDB-lite"/>
    </source>
</evidence>
<evidence type="ECO:0000313" key="2">
    <source>
        <dbReference type="EMBL" id="GFY14390.1"/>
    </source>
</evidence>
<dbReference type="AlphaFoldDB" id="A0A8X6VPB8"/>
<name>A0A8X6VPB8_TRICX</name>
<sequence length="111" mass="12447">MVSPTARNVAPAGSEYAETVRSNHCTEATKNSAVRSCKVDFDVSYSNHSRWFKKKSKELRSGERRANHRKKIPYCSMRSESLSFEAAGRGSRVRRRPPKSHTCSIGDISGK</sequence>
<dbReference type="Proteomes" id="UP000887159">
    <property type="component" value="Unassembled WGS sequence"/>
</dbReference>
<keyword evidence="3" id="KW-1185">Reference proteome</keyword>
<gene>
    <name evidence="2" type="ORF">TNCV_1021551</name>
</gene>
<protein>
    <submittedName>
        <fullName evidence="2">Uncharacterized protein</fullName>
    </submittedName>
</protein>
<organism evidence="2 3">
    <name type="scientific">Trichonephila clavipes</name>
    <name type="common">Golden silk orbweaver</name>
    <name type="synonym">Nephila clavipes</name>
    <dbReference type="NCBI Taxonomy" id="2585209"/>
    <lineage>
        <taxon>Eukaryota</taxon>
        <taxon>Metazoa</taxon>
        <taxon>Ecdysozoa</taxon>
        <taxon>Arthropoda</taxon>
        <taxon>Chelicerata</taxon>
        <taxon>Arachnida</taxon>
        <taxon>Araneae</taxon>
        <taxon>Araneomorphae</taxon>
        <taxon>Entelegynae</taxon>
        <taxon>Araneoidea</taxon>
        <taxon>Nephilidae</taxon>
        <taxon>Trichonephila</taxon>
    </lineage>
</organism>
<feature type="region of interest" description="Disordered" evidence="1">
    <location>
        <begin position="1"/>
        <end position="21"/>
    </location>
</feature>
<feature type="region of interest" description="Disordered" evidence="1">
    <location>
        <begin position="86"/>
        <end position="111"/>
    </location>
</feature>
<proteinExistence type="predicted"/>
<reference evidence="2" key="1">
    <citation type="submission" date="2020-08" db="EMBL/GenBank/DDBJ databases">
        <title>Multicomponent nature underlies the extraordinary mechanical properties of spider dragline silk.</title>
        <authorList>
            <person name="Kono N."/>
            <person name="Nakamura H."/>
            <person name="Mori M."/>
            <person name="Yoshida Y."/>
            <person name="Ohtoshi R."/>
            <person name="Malay A.D."/>
            <person name="Moran D.A.P."/>
            <person name="Tomita M."/>
            <person name="Numata K."/>
            <person name="Arakawa K."/>
        </authorList>
    </citation>
    <scope>NUCLEOTIDE SEQUENCE</scope>
</reference>